<dbReference type="Proteomes" id="UP000283522">
    <property type="component" value="Unassembled WGS sequence"/>
</dbReference>
<dbReference type="EMBL" id="QXML01000008">
    <property type="protein sequence ID" value="RIW13768.1"/>
    <property type="molecule type" value="Genomic_DNA"/>
</dbReference>
<dbReference type="CDD" id="cd19086">
    <property type="entry name" value="AKR_AKR11C1"/>
    <property type="match status" value="1"/>
</dbReference>
<dbReference type="InterPro" id="IPR023210">
    <property type="entry name" value="NADP_OxRdtase_dom"/>
</dbReference>
<dbReference type="InterPro" id="IPR036812">
    <property type="entry name" value="NAD(P)_OxRdtase_dom_sf"/>
</dbReference>
<proteinExistence type="predicted"/>
<reference evidence="2 3" key="1">
    <citation type="submission" date="2018-09" db="EMBL/GenBank/DDBJ databases">
        <authorList>
            <person name="Wang X."/>
            <person name="Du Z."/>
        </authorList>
    </citation>
    <scope>NUCLEOTIDE SEQUENCE [LARGE SCALE GENOMIC DNA]</scope>
    <source>
        <strain evidence="2 3">N3</strain>
    </source>
</reference>
<feature type="domain" description="NADP-dependent oxidoreductase" evidence="1">
    <location>
        <begin position="15"/>
        <end position="316"/>
    </location>
</feature>
<protein>
    <submittedName>
        <fullName evidence="2">Aldo/keto reductase</fullName>
    </submittedName>
</protein>
<dbReference type="SUPFAM" id="SSF51430">
    <property type="entry name" value="NAD(P)-linked oxidoreductase"/>
    <property type="match status" value="1"/>
</dbReference>
<dbReference type="Gene3D" id="3.20.20.100">
    <property type="entry name" value="NADP-dependent oxidoreductase domain"/>
    <property type="match status" value="1"/>
</dbReference>
<sequence length="328" mass="36864">MQYRTLGKTGWKVSEIGLGTWQVGGGWGKPFDPKKAEEILHTAFDRGINFVDTADVYDGGLSEAAVGKAVRERSEKIYVATKCGRRIQPHTAEGYTTERLRKYVEDSLRNTGLDQLDLIQLHCPPGPVYHRDEIFRLFEDLKKEGKIAAMGVSVERINEAMTAIKYDVVSTVQIIFNLFRQRPAEMLFNLASLNSIGLIVRVPLASGLLSGKITPETQFDKDDHRYFNRDGKAFDKGETFSGVPLPKAFQAIEELNGEFADGHDLAAQALRWILMFKQVGTVIPGASSVDQVERNVRAAQLPPLSPHQMQEAARIYEKYIKEEVHQLW</sequence>
<accession>A0A418PPB0</accession>
<dbReference type="PANTHER" id="PTHR43312">
    <property type="entry name" value="D-THREO-ALDOSE 1-DEHYDROGENASE"/>
    <property type="match status" value="1"/>
</dbReference>
<evidence type="ECO:0000313" key="2">
    <source>
        <dbReference type="EMBL" id="RIW13768.1"/>
    </source>
</evidence>
<gene>
    <name evidence="2" type="ORF">D0X99_15925</name>
</gene>
<organism evidence="2 3">
    <name type="scientific">Algoriphagus lacus</name>
    <dbReference type="NCBI Taxonomy" id="2056311"/>
    <lineage>
        <taxon>Bacteria</taxon>
        <taxon>Pseudomonadati</taxon>
        <taxon>Bacteroidota</taxon>
        <taxon>Cytophagia</taxon>
        <taxon>Cytophagales</taxon>
        <taxon>Cyclobacteriaceae</taxon>
        <taxon>Algoriphagus</taxon>
    </lineage>
</organism>
<dbReference type="AlphaFoldDB" id="A0A418PPB0"/>
<dbReference type="OrthoDB" id="9773828at2"/>
<name>A0A418PPB0_9BACT</name>
<dbReference type="PANTHER" id="PTHR43312:SF1">
    <property type="entry name" value="NADP-DEPENDENT OXIDOREDUCTASE DOMAIN-CONTAINING PROTEIN"/>
    <property type="match status" value="1"/>
</dbReference>
<keyword evidence="3" id="KW-1185">Reference proteome</keyword>
<dbReference type="RefSeq" id="WP_119478883.1">
    <property type="nucleotide sequence ID" value="NZ_QXML01000008.1"/>
</dbReference>
<dbReference type="InterPro" id="IPR053135">
    <property type="entry name" value="AKR2_Oxidoreductase"/>
</dbReference>
<dbReference type="Pfam" id="PF00248">
    <property type="entry name" value="Aldo_ket_red"/>
    <property type="match status" value="1"/>
</dbReference>
<evidence type="ECO:0000259" key="1">
    <source>
        <dbReference type="Pfam" id="PF00248"/>
    </source>
</evidence>
<evidence type="ECO:0000313" key="3">
    <source>
        <dbReference type="Proteomes" id="UP000283522"/>
    </source>
</evidence>
<comment type="caution">
    <text evidence="2">The sequence shown here is derived from an EMBL/GenBank/DDBJ whole genome shotgun (WGS) entry which is preliminary data.</text>
</comment>